<dbReference type="InterPro" id="IPR021109">
    <property type="entry name" value="Peptidase_aspartic_dom_sf"/>
</dbReference>
<name>A0A3P7JWJ7_STRVU</name>
<protein>
    <recommendedName>
        <fullName evidence="2">Peptidase A1 domain-containing protein</fullName>
    </recommendedName>
</protein>
<gene>
    <name evidence="3" type="ORF">SVUK_LOCUS15645</name>
</gene>
<dbReference type="EMBL" id="UYYB01109369">
    <property type="protein sequence ID" value="VDM80647.1"/>
    <property type="molecule type" value="Genomic_DNA"/>
</dbReference>
<keyword evidence="1" id="KW-0732">Signal</keyword>
<dbReference type="AlphaFoldDB" id="A0A3P7JWJ7"/>
<dbReference type="Gene3D" id="2.40.70.10">
    <property type="entry name" value="Acid Proteases"/>
    <property type="match status" value="1"/>
</dbReference>
<feature type="chain" id="PRO_5017992368" description="Peptidase A1 domain-containing protein" evidence="1">
    <location>
        <begin position="17"/>
        <end position="155"/>
    </location>
</feature>
<accession>A0A3P7JWJ7</accession>
<dbReference type="InterPro" id="IPR033121">
    <property type="entry name" value="PEPTIDASE_A1"/>
</dbReference>
<dbReference type="SUPFAM" id="SSF50630">
    <property type="entry name" value="Acid proteases"/>
    <property type="match status" value="1"/>
</dbReference>
<organism evidence="3 4">
    <name type="scientific">Strongylus vulgaris</name>
    <name type="common">Blood worm</name>
    <dbReference type="NCBI Taxonomy" id="40348"/>
    <lineage>
        <taxon>Eukaryota</taxon>
        <taxon>Metazoa</taxon>
        <taxon>Ecdysozoa</taxon>
        <taxon>Nematoda</taxon>
        <taxon>Chromadorea</taxon>
        <taxon>Rhabditida</taxon>
        <taxon>Rhabditina</taxon>
        <taxon>Rhabditomorpha</taxon>
        <taxon>Strongyloidea</taxon>
        <taxon>Strongylidae</taxon>
        <taxon>Strongylus</taxon>
    </lineage>
</organism>
<dbReference type="Pfam" id="PF00026">
    <property type="entry name" value="Asp"/>
    <property type="match status" value="1"/>
</dbReference>
<evidence type="ECO:0000256" key="1">
    <source>
        <dbReference type="SAM" id="SignalP"/>
    </source>
</evidence>
<dbReference type="Proteomes" id="UP000270094">
    <property type="component" value="Unassembled WGS sequence"/>
</dbReference>
<feature type="signal peptide" evidence="1">
    <location>
        <begin position="1"/>
        <end position="16"/>
    </location>
</feature>
<evidence type="ECO:0000313" key="4">
    <source>
        <dbReference type="Proteomes" id="UP000270094"/>
    </source>
</evidence>
<feature type="domain" description="Peptidase A1" evidence="2">
    <location>
        <begin position="62"/>
        <end position="131"/>
    </location>
</feature>
<evidence type="ECO:0000313" key="3">
    <source>
        <dbReference type="EMBL" id="VDM80647.1"/>
    </source>
</evidence>
<evidence type="ECO:0000259" key="2">
    <source>
        <dbReference type="Pfam" id="PF00026"/>
    </source>
</evidence>
<dbReference type="OrthoDB" id="15189at2759"/>
<keyword evidence="4" id="KW-1185">Reference proteome</keyword>
<sequence>MEWFVVFIVLPALIHARQNYEEQIRSDMEHRESVPAITVPLYAAEPLCDKERCDVIDGGFTHKVTIGGQDFEVLLNTHRVDAMLWIPHINCTSGCGEKKFDPSKSTSFKKVRNWIGFDAAGMLGDDTIAVSVPEIPRLIPKKKCKLSCHEFSILK</sequence>
<reference evidence="3 4" key="1">
    <citation type="submission" date="2018-11" db="EMBL/GenBank/DDBJ databases">
        <authorList>
            <consortium name="Pathogen Informatics"/>
        </authorList>
    </citation>
    <scope>NUCLEOTIDE SEQUENCE [LARGE SCALE GENOMIC DNA]</scope>
</reference>
<proteinExistence type="predicted"/>